<accession>A0ABQ9W237</accession>
<feature type="region of interest" description="Disordered" evidence="1">
    <location>
        <begin position="81"/>
        <end position="124"/>
    </location>
</feature>
<dbReference type="Proteomes" id="UP001266305">
    <property type="component" value="Unassembled WGS sequence"/>
</dbReference>
<keyword evidence="3" id="KW-1185">Reference proteome</keyword>
<protein>
    <submittedName>
        <fullName evidence="2">Uncharacterized protein</fullName>
    </submittedName>
</protein>
<evidence type="ECO:0000256" key="1">
    <source>
        <dbReference type="SAM" id="MobiDB-lite"/>
    </source>
</evidence>
<dbReference type="EMBL" id="JASSZA010000004">
    <property type="protein sequence ID" value="KAK2114833.1"/>
    <property type="molecule type" value="Genomic_DNA"/>
</dbReference>
<feature type="compositionally biased region" description="Polar residues" evidence="1">
    <location>
        <begin position="24"/>
        <end position="38"/>
    </location>
</feature>
<feature type="compositionally biased region" description="Basic and acidic residues" evidence="1">
    <location>
        <begin position="45"/>
        <end position="55"/>
    </location>
</feature>
<evidence type="ECO:0000313" key="2">
    <source>
        <dbReference type="EMBL" id="KAK2114833.1"/>
    </source>
</evidence>
<proteinExistence type="predicted"/>
<gene>
    <name evidence="2" type="ORF">P7K49_009099</name>
</gene>
<sequence>MVQVQTLGQVAWYESQQSLLTQDSFLRSGGSASPTEWTQAGEEPTAEHTPVDRRCPPAALAARAGHLLMEKKMTCVRHARTCWSSSPEEPGGSTNSPFERTTENLSQLSSRYLRGDKTGLSHTQ</sequence>
<reference evidence="2 3" key="1">
    <citation type="submission" date="2023-05" db="EMBL/GenBank/DDBJ databases">
        <title>B98-5 Cell Line De Novo Hybrid Assembly: An Optical Mapping Approach.</title>
        <authorList>
            <person name="Kananen K."/>
            <person name="Auerbach J.A."/>
            <person name="Kautto E."/>
            <person name="Blachly J.S."/>
        </authorList>
    </citation>
    <scope>NUCLEOTIDE SEQUENCE [LARGE SCALE GENOMIC DNA]</scope>
    <source>
        <strain evidence="2">B95-8</strain>
        <tissue evidence="2">Cell line</tissue>
    </source>
</reference>
<feature type="compositionally biased region" description="Basic and acidic residues" evidence="1">
    <location>
        <begin position="113"/>
        <end position="124"/>
    </location>
</feature>
<name>A0ABQ9W237_SAGOE</name>
<evidence type="ECO:0000313" key="3">
    <source>
        <dbReference type="Proteomes" id="UP001266305"/>
    </source>
</evidence>
<feature type="compositionally biased region" description="Polar residues" evidence="1">
    <location>
        <begin position="82"/>
        <end position="110"/>
    </location>
</feature>
<feature type="region of interest" description="Disordered" evidence="1">
    <location>
        <begin position="24"/>
        <end position="55"/>
    </location>
</feature>
<comment type="caution">
    <text evidence="2">The sequence shown here is derived from an EMBL/GenBank/DDBJ whole genome shotgun (WGS) entry which is preliminary data.</text>
</comment>
<organism evidence="2 3">
    <name type="scientific">Saguinus oedipus</name>
    <name type="common">Cotton-top tamarin</name>
    <name type="synonym">Oedipomidas oedipus</name>
    <dbReference type="NCBI Taxonomy" id="9490"/>
    <lineage>
        <taxon>Eukaryota</taxon>
        <taxon>Metazoa</taxon>
        <taxon>Chordata</taxon>
        <taxon>Craniata</taxon>
        <taxon>Vertebrata</taxon>
        <taxon>Euteleostomi</taxon>
        <taxon>Mammalia</taxon>
        <taxon>Eutheria</taxon>
        <taxon>Euarchontoglires</taxon>
        <taxon>Primates</taxon>
        <taxon>Haplorrhini</taxon>
        <taxon>Platyrrhini</taxon>
        <taxon>Cebidae</taxon>
        <taxon>Callitrichinae</taxon>
        <taxon>Saguinus</taxon>
    </lineage>
</organism>